<dbReference type="EMBL" id="BGPR01022044">
    <property type="protein sequence ID" value="GBN87932.1"/>
    <property type="molecule type" value="Genomic_DNA"/>
</dbReference>
<dbReference type="AlphaFoldDB" id="A0A4Y2SI80"/>
<comment type="caution">
    <text evidence="2">The sequence shown here is derived from an EMBL/GenBank/DDBJ whole genome shotgun (WGS) entry which is preliminary data.</text>
</comment>
<keyword evidence="3" id="KW-1185">Reference proteome</keyword>
<reference evidence="2 3" key="1">
    <citation type="journal article" date="2019" name="Sci. Rep.">
        <title>Orb-weaving spider Araneus ventricosus genome elucidates the spidroin gene catalogue.</title>
        <authorList>
            <person name="Kono N."/>
            <person name="Nakamura H."/>
            <person name="Ohtoshi R."/>
            <person name="Moran D.A.P."/>
            <person name="Shinohara A."/>
            <person name="Yoshida Y."/>
            <person name="Fujiwara M."/>
            <person name="Mori M."/>
            <person name="Tomita M."/>
            <person name="Arakawa K."/>
        </authorList>
    </citation>
    <scope>NUCLEOTIDE SEQUENCE [LARGE SCALE GENOMIC DNA]</scope>
</reference>
<gene>
    <name evidence="2" type="ORF">AVEN_10989_1</name>
</gene>
<proteinExistence type="predicted"/>
<protein>
    <submittedName>
        <fullName evidence="2">Uncharacterized protein</fullName>
    </submittedName>
</protein>
<name>A0A4Y2SI80_ARAVE</name>
<evidence type="ECO:0000313" key="3">
    <source>
        <dbReference type="Proteomes" id="UP000499080"/>
    </source>
</evidence>
<feature type="region of interest" description="Disordered" evidence="1">
    <location>
        <begin position="1"/>
        <end position="29"/>
    </location>
</feature>
<evidence type="ECO:0000256" key="1">
    <source>
        <dbReference type="SAM" id="MobiDB-lite"/>
    </source>
</evidence>
<organism evidence="2 3">
    <name type="scientific">Araneus ventricosus</name>
    <name type="common">Orbweaver spider</name>
    <name type="synonym">Epeira ventricosa</name>
    <dbReference type="NCBI Taxonomy" id="182803"/>
    <lineage>
        <taxon>Eukaryota</taxon>
        <taxon>Metazoa</taxon>
        <taxon>Ecdysozoa</taxon>
        <taxon>Arthropoda</taxon>
        <taxon>Chelicerata</taxon>
        <taxon>Arachnida</taxon>
        <taxon>Araneae</taxon>
        <taxon>Araneomorphae</taxon>
        <taxon>Entelegynae</taxon>
        <taxon>Araneoidea</taxon>
        <taxon>Araneidae</taxon>
        <taxon>Araneus</taxon>
    </lineage>
</organism>
<sequence>MQTHASEGIQHPASSSRRDLGGFDSRILTQPEKPNDSWCLASDRRVVFPRTEEAALLGQQLPQRRIRRFVSDSAKHVRLVLEWWGDQALR</sequence>
<evidence type="ECO:0000313" key="2">
    <source>
        <dbReference type="EMBL" id="GBN87932.1"/>
    </source>
</evidence>
<accession>A0A4Y2SI80</accession>
<dbReference type="Proteomes" id="UP000499080">
    <property type="component" value="Unassembled WGS sequence"/>
</dbReference>